<dbReference type="CDD" id="cd07328">
    <property type="entry name" value="M48_Ste24p_like"/>
    <property type="match status" value="1"/>
</dbReference>
<keyword evidence="3" id="KW-1185">Reference proteome</keyword>
<evidence type="ECO:0000313" key="3">
    <source>
        <dbReference type="Proteomes" id="UP000569329"/>
    </source>
</evidence>
<keyword evidence="1" id="KW-0472">Membrane</keyword>
<dbReference type="RefSeq" id="WP_182545894.1">
    <property type="nucleotide sequence ID" value="NZ_JACGWZ010000006.1"/>
</dbReference>
<protein>
    <recommendedName>
        <fullName evidence="4">Zn-dependent protease with chaperone function</fullName>
    </recommendedName>
</protein>
<evidence type="ECO:0008006" key="4">
    <source>
        <dbReference type="Google" id="ProtNLM"/>
    </source>
</evidence>
<feature type="transmembrane region" description="Helical" evidence="1">
    <location>
        <begin position="7"/>
        <end position="34"/>
    </location>
</feature>
<gene>
    <name evidence="2" type="ORF">FHX42_004063</name>
</gene>
<reference evidence="2 3" key="1">
    <citation type="submission" date="2020-07" db="EMBL/GenBank/DDBJ databases">
        <title>Sequencing the genomes of 1000 actinobacteria strains.</title>
        <authorList>
            <person name="Klenk H.-P."/>
        </authorList>
    </citation>
    <scope>NUCLEOTIDE SEQUENCE [LARGE SCALE GENOMIC DNA]</scope>
    <source>
        <strain evidence="2 3">DSM 45975</strain>
    </source>
</reference>
<dbReference type="AlphaFoldDB" id="A0A839DYW6"/>
<dbReference type="Proteomes" id="UP000569329">
    <property type="component" value="Unassembled WGS sequence"/>
</dbReference>
<evidence type="ECO:0000256" key="1">
    <source>
        <dbReference type="SAM" id="Phobius"/>
    </source>
</evidence>
<keyword evidence="1" id="KW-1133">Transmembrane helix</keyword>
<evidence type="ECO:0000313" key="2">
    <source>
        <dbReference type="EMBL" id="MBA8826684.1"/>
    </source>
</evidence>
<dbReference type="EMBL" id="JACGWZ010000006">
    <property type="protein sequence ID" value="MBA8826684.1"/>
    <property type="molecule type" value="Genomic_DNA"/>
</dbReference>
<organism evidence="2 3">
    <name type="scientific">Halosaccharopolyspora lacisalsi</name>
    <dbReference type="NCBI Taxonomy" id="1000566"/>
    <lineage>
        <taxon>Bacteria</taxon>
        <taxon>Bacillati</taxon>
        <taxon>Actinomycetota</taxon>
        <taxon>Actinomycetes</taxon>
        <taxon>Pseudonocardiales</taxon>
        <taxon>Pseudonocardiaceae</taxon>
        <taxon>Halosaccharopolyspora</taxon>
    </lineage>
</organism>
<keyword evidence="1" id="KW-0812">Transmembrane</keyword>
<feature type="transmembrane region" description="Helical" evidence="1">
    <location>
        <begin position="46"/>
        <end position="65"/>
    </location>
</feature>
<comment type="caution">
    <text evidence="2">The sequence shown here is derived from an EMBL/GenBank/DDBJ whole genome shotgun (WGS) entry which is preliminary data.</text>
</comment>
<name>A0A839DYW6_9PSEU</name>
<accession>A0A839DYW6</accession>
<sequence length="654" mass="71003">MRSLWRAALALALHIGFFALPVALVVGLLGNAAYTYRYDTGNGLRAGVAAAVVTAMVFLGLRAVLRPRARPRGVAIDKSAQPQLWRTISDIADTTGAPAPDRLRITSEPRIVLREDTALLGLHLRSRSLELGLPFVAGLAVDELRTAIAQQMTLPGGNGLERLVHRTAAGVAATTSELIGGPTKWLFSGYAGLYAKLTAPVERDIRFGADARAARVAGKRVLATTLRKTRAIELGWSDYSEEYLSMALSAERTPDLLLGFRSFVETVERKKQLAERAKESILEEVAERNSPSTGERIEAIKRLSASAPAESDDRPGMALVRNPRQTVPELEDRLMVEGMGPRVPWPEMARLAGARAVERRAARLTSAVLQSGVSEDTTLAGVLATIHREQGGELVNPVLNPGMDPEHLDQAVVDTLTELLGAAVVDALVRTGHAQHELDWNGPPNVRLTNGQLLDPDRLVRPAVADPRLVPGLHRTLLQLGVPLDHSQPAADEPEATLAGIVSPVQYASNLYELLVTDRGLLLVPSHAGTAQRLLAGVLARVRRSEHEQLDELERTPVGELRERRDVEWVDSRDVATARLAQRRSGWELSLELYLDDYSISTVDPANTSTSEDELAVLVLGSTADSGERHDPYEGIGELMGARMSVDDQSDRNE</sequence>
<proteinExistence type="predicted"/>